<proteinExistence type="predicted"/>
<dbReference type="GO" id="GO:0016747">
    <property type="term" value="F:acyltransferase activity, transferring groups other than amino-acyl groups"/>
    <property type="evidence" value="ECO:0007669"/>
    <property type="project" value="InterPro"/>
</dbReference>
<reference evidence="2 3" key="1">
    <citation type="submission" date="2017-05" db="EMBL/GenBank/DDBJ databases">
        <authorList>
            <person name="Varghese N."/>
            <person name="Submissions S."/>
        </authorList>
    </citation>
    <scope>NUCLEOTIDE SEQUENCE [LARGE SCALE GENOMIC DNA]</scope>
    <source>
        <strain evidence="2 3">DSM 21194</strain>
    </source>
</reference>
<keyword evidence="2" id="KW-0687">Ribonucleoprotein</keyword>
<evidence type="ECO:0000259" key="1">
    <source>
        <dbReference type="PROSITE" id="PS51186"/>
    </source>
</evidence>
<keyword evidence="3" id="KW-1185">Reference proteome</keyword>
<dbReference type="CDD" id="cd04301">
    <property type="entry name" value="NAT_SF"/>
    <property type="match status" value="1"/>
</dbReference>
<dbReference type="InterPro" id="IPR000182">
    <property type="entry name" value="GNAT_dom"/>
</dbReference>
<dbReference type="PROSITE" id="PS51186">
    <property type="entry name" value="GNAT"/>
    <property type="match status" value="1"/>
</dbReference>
<dbReference type="RefSeq" id="WP_142713258.1">
    <property type="nucleotide sequence ID" value="NZ_FXTH01000003.1"/>
</dbReference>
<dbReference type="OrthoDB" id="9796381at2"/>
<sequence>MDIREANQSDIPRISDIYQACFPRERDHRVWVEATFNAAPRCIYYVIEQDGAPAGYILWCVKNGFRKNTIAELEQIGVHPDHTRKGLARKLIDTSFAKFKKHISDRGYAVGAIFVTTSEGHFAEDLYISTLEVSRSAVISDYGNGNEVILYRKMLPRDE</sequence>
<organism evidence="2 3">
    <name type="scientific">Fodinibius sediminis</name>
    <dbReference type="NCBI Taxonomy" id="1214077"/>
    <lineage>
        <taxon>Bacteria</taxon>
        <taxon>Pseudomonadati</taxon>
        <taxon>Balneolota</taxon>
        <taxon>Balneolia</taxon>
        <taxon>Balneolales</taxon>
        <taxon>Balneolaceae</taxon>
        <taxon>Fodinibius</taxon>
    </lineage>
</organism>
<accession>A0A521BDQ2</accession>
<dbReference type="Gene3D" id="3.40.630.30">
    <property type="match status" value="1"/>
</dbReference>
<dbReference type="EMBL" id="FXTH01000003">
    <property type="protein sequence ID" value="SMO45217.1"/>
    <property type="molecule type" value="Genomic_DNA"/>
</dbReference>
<gene>
    <name evidence="2" type="ORF">SAMN06265218_10321</name>
</gene>
<dbReference type="AlphaFoldDB" id="A0A521BDQ2"/>
<dbReference type="Pfam" id="PF00583">
    <property type="entry name" value="Acetyltransf_1"/>
    <property type="match status" value="1"/>
</dbReference>
<name>A0A521BDQ2_9BACT</name>
<protein>
    <submittedName>
        <fullName evidence="2">Ribosomal protein S18 acetylase RimI</fullName>
    </submittedName>
</protein>
<feature type="domain" description="N-acetyltransferase" evidence="1">
    <location>
        <begin position="1"/>
        <end position="156"/>
    </location>
</feature>
<keyword evidence="2" id="KW-0689">Ribosomal protein</keyword>
<dbReference type="Proteomes" id="UP000317593">
    <property type="component" value="Unassembled WGS sequence"/>
</dbReference>
<dbReference type="InterPro" id="IPR016181">
    <property type="entry name" value="Acyl_CoA_acyltransferase"/>
</dbReference>
<evidence type="ECO:0000313" key="3">
    <source>
        <dbReference type="Proteomes" id="UP000317593"/>
    </source>
</evidence>
<dbReference type="GO" id="GO:0005840">
    <property type="term" value="C:ribosome"/>
    <property type="evidence" value="ECO:0007669"/>
    <property type="project" value="UniProtKB-KW"/>
</dbReference>
<dbReference type="SUPFAM" id="SSF55729">
    <property type="entry name" value="Acyl-CoA N-acyltransferases (Nat)"/>
    <property type="match status" value="1"/>
</dbReference>
<evidence type="ECO:0000313" key="2">
    <source>
        <dbReference type="EMBL" id="SMO45217.1"/>
    </source>
</evidence>